<dbReference type="PANTHER" id="PTHR11236:SF48">
    <property type="entry name" value="ISOCHORISMATE SYNTHASE MENF"/>
    <property type="match status" value="1"/>
</dbReference>
<evidence type="ECO:0000256" key="10">
    <source>
        <dbReference type="ARBA" id="ARBA00022842"/>
    </source>
</evidence>
<dbReference type="KEGG" id="lsp:Bsph_3628"/>
<comment type="cofactor">
    <cofactor evidence="1 15">
        <name>Mg(2+)</name>
        <dbReference type="ChEBI" id="CHEBI:18420"/>
    </cofactor>
</comment>
<evidence type="ECO:0000313" key="18">
    <source>
        <dbReference type="EMBL" id="ACA41114.1"/>
    </source>
</evidence>
<evidence type="ECO:0000256" key="3">
    <source>
        <dbReference type="ARBA" id="ARBA00009562"/>
    </source>
</evidence>
<dbReference type="SUPFAM" id="SSF56322">
    <property type="entry name" value="ADC synthase"/>
    <property type="match status" value="1"/>
</dbReference>
<keyword evidence="7 15" id="KW-0028">Amino-acid biosynthesis</keyword>
<keyword evidence="8 15" id="KW-0479">Metal-binding</keyword>
<evidence type="ECO:0000256" key="9">
    <source>
        <dbReference type="ARBA" id="ARBA00022822"/>
    </source>
</evidence>
<dbReference type="Gene3D" id="3.60.120.10">
    <property type="entry name" value="Anthranilate synthase"/>
    <property type="match status" value="1"/>
</dbReference>
<dbReference type="PRINTS" id="PR00095">
    <property type="entry name" value="ANTSNTHASEI"/>
</dbReference>
<dbReference type="EMBL" id="CP000817">
    <property type="protein sequence ID" value="ACA41114.1"/>
    <property type="molecule type" value="Genomic_DNA"/>
</dbReference>
<dbReference type="Pfam" id="PF04715">
    <property type="entry name" value="Anth_synt_I_N"/>
    <property type="match status" value="1"/>
</dbReference>
<proteinExistence type="inferred from homology"/>
<evidence type="ECO:0000256" key="14">
    <source>
        <dbReference type="ARBA" id="ARBA00047683"/>
    </source>
</evidence>
<feature type="domain" description="Anthranilate synthase component I N-terminal" evidence="17">
    <location>
        <begin position="52"/>
        <end position="187"/>
    </location>
</feature>
<dbReference type="InterPro" id="IPR005801">
    <property type="entry name" value="ADC_synthase"/>
</dbReference>
<evidence type="ECO:0000256" key="1">
    <source>
        <dbReference type="ARBA" id="ARBA00001946"/>
    </source>
</evidence>
<sequence>MTNEGGTTAFPSFCDGKAFLYGFWCRRAELREGEKRMTVEMRKYAMKVLQGDMMTPISVYQSLKGQHKMLFESSAKHEESGRYSFIAVDPVAELKGNNEGYTFIKGLEKEKSNGNVLDYLKRVMPFHEETYPFHFFGGAIGFFGYETAFYTEKIGEYLQDELAMPDVHVFFYDTFIVFDHMTQKITLASIDLFREGRSFEEMKASISKMEQQLYKGTAFAALKVDSLDFKPMISKEQFVALVERAKQHILKGDIFQIVLSQRFSASFTGSPFALYRQLRTSNPSPYMFYMDYGSYIILGTSPESLVKVKNRQVTTNPIAGTKPRGVTKEQDEAIANALLEDEKEVAEHRMLVDLGRNDLGRIAKVGSVRLMKFMHIERYKYVMHIVSEVLADLRDDLQVLDVLRACLPAGTVSGAPKIRAMQLINELEPVKRGVYAGAVGYISTTGDMDLALAIRTMIIKDGKAHVQAGAGIVHDSVPLSEYEETLNKARALLEVKK</sequence>
<comment type="subunit">
    <text evidence="4 15">Heterotetramer consisting of two non-identical subunits: a beta subunit (TrpG) and a large alpha subunit (TrpE).</text>
</comment>
<gene>
    <name evidence="15 18" type="primary">trpE</name>
    <name evidence="18" type="ordered locus">Bsph_3628</name>
</gene>
<evidence type="ECO:0000256" key="5">
    <source>
        <dbReference type="ARBA" id="ARBA00012266"/>
    </source>
</evidence>
<comment type="function">
    <text evidence="13 15">Part of a heterotetrameric complex that catalyzes the two-step biosynthesis of anthranilate, an intermediate in the biosynthesis of L-tryptophan. In the first step, the glutamine-binding beta subunit (TrpG) of anthranilate synthase (AS) provides the glutamine amidotransferase activity which generates ammonia as a substrate that, along with chorismate, is used in the second step, catalyzed by the large alpha subunit of AS (TrpE) to produce anthranilate. In the absence of TrpG, TrpE can synthesize anthranilate directly from chorismate and high concentrations of ammonia.</text>
</comment>
<keyword evidence="10 15" id="KW-0460">Magnesium</keyword>
<evidence type="ECO:0000256" key="8">
    <source>
        <dbReference type="ARBA" id="ARBA00022723"/>
    </source>
</evidence>
<dbReference type="NCBIfam" id="TIGR00564">
    <property type="entry name" value="trpE_most"/>
    <property type="match status" value="1"/>
</dbReference>
<evidence type="ECO:0000259" key="16">
    <source>
        <dbReference type="Pfam" id="PF00425"/>
    </source>
</evidence>
<evidence type="ECO:0000256" key="4">
    <source>
        <dbReference type="ARBA" id="ARBA00011575"/>
    </source>
</evidence>
<reference evidence="18 19" key="1">
    <citation type="journal article" date="2008" name="J. Bacteriol.">
        <title>Complete genome sequence of the mosquitocidal bacterium Bacillus sphaericus C3-41 and comparison with those of closely related Bacillus species.</title>
        <authorList>
            <person name="Hu X."/>
            <person name="Fan W."/>
            <person name="Han B."/>
            <person name="Liu H."/>
            <person name="Zheng D."/>
            <person name="Li Q."/>
            <person name="Dong W."/>
            <person name="Yan J."/>
            <person name="Gao M."/>
            <person name="Berry C."/>
            <person name="Yuan Z."/>
        </authorList>
    </citation>
    <scope>NUCLEOTIDE SEQUENCE [LARGE SCALE GENOMIC DNA]</scope>
    <source>
        <strain evidence="18 19">C3-41</strain>
    </source>
</reference>
<keyword evidence="11 15" id="KW-0057">Aromatic amino acid biosynthesis</keyword>
<accession>B1HSQ6</accession>
<dbReference type="GO" id="GO:0000162">
    <property type="term" value="P:L-tryptophan biosynthetic process"/>
    <property type="evidence" value="ECO:0007669"/>
    <property type="project" value="UniProtKB-UniPathway"/>
</dbReference>
<evidence type="ECO:0000256" key="13">
    <source>
        <dbReference type="ARBA" id="ARBA00025634"/>
    </source>
</evidence>
<comment type="similarity">
    <text evidence="3 15">Belongs to the anthranilate synthase component I family.</text>
</comment>
<evidence type="ECO:0000256" key="6">
    <source>
        <dbReference type="ARBA" id="ARBA00020653"/>
    </source>
</evidence>
<dbReference type="AlphaFoldDB" id="B1HSQ6"/>
<dbReference type="InterPro" id="IPR015890">
    <property type="entry name" value="Chorismate_C"/>
</dbReference>
<dbReference type="GO" id="GO:0004049">
    <property type="term" value="F:anthranilate synthase activity"/>
    <property type="evidence" value="ECO:0007669"/>
    <property type="project" value="UniProtKB-EC"/>
</dbReference>
<comment type="pathway">
    <text evidence="2 15">Amino-acid biosynthesis; L-tryptophan biosynthesis; L-tryptophan from chorismate: step 1/5.</text>
</comment>
<evidence type="ECO:0000256" key="12">
    <source>
        <dbReference type="ARBA" id="ARBA00023239"/>
    </source>
</evidence>
<dbReference type="InterPro" id="IPR005256">
    <property type="entry name" value="Anth_synth_I_PabB"/>
</dbReference>
<keyword evidence="9 15" id="KW-0822">Tryptophan biosynthesis</keyword>
<evidence type="ECO:0000313" key="19">
    <source>
        <dbReference type="Proteomes" id="UP000002164"/>
    </source>
</evidence>
<feature type="domain" description="Chorismate-utilising enzyme C-terminal" evidence="16">
    <location>
        <begin position="235"/>
        <end position="488"/>
    </location>
</feature>
<dbReference type="EnsemblBacteria" id="ACA41114">
    <property type="protein sequence ID" value="ACA41114"/>
    <property type="gene ID" value="Bsph_3628"/>
</dbReference>
<evidence type="ECO:0000256" key="11">
    <source>
        <dbReference type="ARBA" id="ARBA00023141"/>
    </source>
</evidence>
<dbReference type="InterPro" id="IPR019999">
    <property type="entry name" value="Anth_synth_I-like"/>
</dbReference>
<protein>
    <recommendedName>
        <fullName evidence="6 15">Anthranilate synthase component 1</fullName>
        <ecNumber evidence="5 15">4.1.3.27</ecNumber>
    </recommendedName>
</protein>
<evidence type="ECO:0000259" key="17">
    <source>
        <dbReference type="Pfam" id="PF04715"/>
    </source>
</evidence>
<dbReference type="PANTHER" id="PTHR11236">
    <property type="entry name" value="AMINOBENZOATE/ANTHRANILATE SYNTHASE"/>
    <property type="match status" value="1"/>
</dbReference>
<dbReference type="UniPathway" id="UPA00035">
    <property type="reaction ID" value="UER00040"/>
</dbReference>
<dbReference type="Proteomes" id="UP000002164">
    <property type="component" value="Chromosome"/>
</dbReference>
<dbReference type="EC" id="4.1.3.27" evidence="5 15"/>
<name>B1HSQ6_LYSSC</name>
<comment type="catalytic activity">
    <reaction evidence="14 15">
        <text>chorismate + L-glutamine = anthranilate + pyruvate + L-glutamate + H(+)</text>
        <dbReference type="Rhea" id="RHEA:21732"/>
        <dbReference type="ChEBI" id="CHEBI:15361"/>
        <dbReference type="ChEBI" id="CHEBI:15378"/>
        <dbReference type="ChEBI" id="CHEBI:16567"/>
        <dbReference type="ChEBI" id="CHEBI:29748"/>
        <dbReference type="ChEBI" id="CHEBI:29985"/>
        <dbReference type="ChEBI" id="CHEBI:58359"/>
        <dbReference type="EC" id="4.1.3.27"/>
    </reaction>
</comment>
<keyword evidence="12 15" id="KW-0456">Lyase</keyword>
<evidence type="ECO:0000256" key="15">
    <source>
        <dbReference type="RuleBase" id="RU364045"/>
    </source>
</evidence>
<dbReference type="InterPro" id="IPR006805">
    <property type="entry name" value="Anth_synth_I_N"/>
</dbReference>
<dbReference type="GO" id="GO:0046872">
    <property type="term" value="F:metal ion binding"/>
    <property type="evidence" value="ECO:0007669"/>
    <property type="project" value="UniProtKB-KW"/>
</dbReference>
<evidence type="ECO:0000256" key="7">
    <source>
        <dbReference type="ARBA" id="ARBA00022605"/>
    </source>
</evidence>
<dbReference type="HOGENOM" id="CLU_006493_9_3_9"/>
<evidence type="ECO:0000256" key="2">
    <source>
        <dbReference type="ARBA" id="ARBA00004873"/>
    </source>
</evidence>
<organism evidence="18 19">
    <name type="scientific">Lysinibacillus sphaericus (strain C3-41)</name>
    <dbReference type="NCBI Taxonomy" id="444177"/>
    <lineage>
        <taxon>Bacteria</taxon>
        <taxon>Bacillati</taxon>
        <taxon>Bacillota</taxon>
        <taxon>Bacilli</taxon>
        <taxon>Bacillales</taxon>
        <taxon>Bacillaceae</taxon>
        <taxon>Lysinibacillus</taxon>
    </lineage>
</organism>
<dbReference type="Pfam" id="PF00425">
    <property type="entry name" value="Chorismate_bind"/>
    <property type="match status" value="1"/>
</dbReference>